<dbReference type="InterPro" id="IPR003838">
    <property type="entry name" value="ABC3_permease_C"/>
</dbReference>
<feature type="domain" description="MacB-like periplasmic core" evidence="9">
    <location>
        <begin position="24"/>
        <end position="236"/>
    </location>
</feature>
<feature type="transmembrane region" description="Helical" evidence="7">
    <location>
        <begin position="270"/>
        <end position="294"/>
    </location>
</feature>
<reference evidence="10" key="1">
    <citation type="submission" date="2006-10" db="EMBL/GenBank/DDBJ databases">
        <title>Complete sequence of Solibacter usitatus Ellin6076.</title>
        <authorList>
            <consortium name="US DOE Joint Genome Institute"/>
            <person name="Copeland A."/>
            <person name="Lucas S."/>
            <person name="Lapidus A."/>
            <person name="Barry K."/>
            <person name="Detter J.C."/>
            <person name="Glavina del Rio T."/>
            <person name="Hammon N."/>
            <person name="Israni S."/>
            <person name="Dalin E."/>
            <person name="Tice H."/>
            <person name="Pitluck S."/>
            <person name="Thompson L.S."/>
            <person name="Brettin T."/>
            <person name="Bruce D."/>
            <person name="Han C."/>
            <person name="Tapia R."/>
            <person name="Gilna P."/>
            <person name="Schmutz J."/>
            <person name="Larimer F."/>
            <person name="Land M."/>
            <person name="Hauser L."/>
            <person name="Kyrpides N."/>
            <person name="Mikhailova N."/>
            <person name="Janssen P.H."/>
            <person name="Kuske C.R."/>
            <person name="Richardson P."/>
        </authorList>
    </citation>
    <scope>NUCLEOTIDE SEQUENCE</scope>
    <source>
        <strain evidence="10">Ellin6076</strain>
    </source>
</reference>
<dbReference type="NCBIfam" id="TIGR03434">
    <property type="entry name" value="ADOP"/>
    <property type="match status" value="1"/>
</dbReference>
<evidence type="ECO:0000313" key="10">
    <source>
        <dbReference type="EMBL" id="ABJ82814.1"/>
    </source>
</evidence>
<dbReference type="InterPro" id="IPR025857">
    <property type="entry name" value="MacB_PCD"/>
</dbReference>
<dbReference type="eggNOG" id="COG0577">
    <property type="taxonomic scope" value="Bacteria"/>
</dbReference>
<feature type="domain" description="ABC3 transporter permease C-terminal" evidence="8">
    <location>
        <begin position="277"/>
        <end position="394"/>
    </location>
</feature>
<evidence type="ECO:0000256" key="7">
    <source>
        <dbReference type="SAM" id="Phobius"/>
    </source>
</evidence>
<keyword evidence="4 7" id="KW-1133">Transmembrane helix</keyword>
<evidence type="ECO:0000259" key="9">
    <source>
        <dbReference type="Pfam" id="PF12704"/>
    </source>
</evidence>
<keyword evidence="3 7" id="KW-0812">Transmembrane</keyword>
<feature type="transmembrane region" description="Helical" evidence="7">
    <location>
        <begin position="739"/>
        <end position="759"/>
    </location>
</feature>
<keyword evidence="5 7" id="KW-0472">Membrane</keyword>
<dbReference type="InParanoid" id="Q027J3"/>
<proteinExistence type="inferred from homology"/>
<protein>
    <recommendedName>
        <fullName evidence="11">Permease</fullName>
    </recommendedName>
</protein>
<name>Q027J3_SOLUE</name>
<accession>Q027J3</accession>
<feature type="transmembrane region" description="Helical" evidence="7">
    <location>
        <begin position="412"/>
        <end position="435"/>
    </location>
</feature>
<dbReference type="STRING" id="234267.Acid_1824"/>
<evidence type="ECO:0000256" key="2">
    <source>
        <dbReference type="ARBA" id="ARBA00022475"/>
    </source>
</evidence>
<evidence type="ECO:0000256" key="4">
    <source>
        <dbReference type="ARBA" id="ARBA00022989"/>
    </source>
</evidence>
<evidence type="ECO:0000256" key="5">
    <source>
        <dbReference type="ARBA" id="ARBA00023136"/>
    </source>
</evidence>
<feature type="transmembrane region" description="Helical" evidence="7">
    <location>
        <begin position="682"/>
        <end position="709"/>
    </location>
</feature>
<dbReference type="PANTHER" id="PTHR30572">
    <property type="entry name" value="MEMBRANE COMPONENT OF TRANSPORTER-RELATED"/>
    <property type="match status" value="1"/>
</dbReference>
<dbReference type="HOGENOM" id="CLU_009433_1_0_0"/>
<dbReference type="Pfam" id="PF12704">
    <property type="entry name" value="MacB_PCD"/>
    <property type="match status" value="2"/>
</dbReference>
<comment type="subcellular location">
    <subcellularLocation>
        <location evidence="1">Cell membrane</location>
        <topology evidence="1">Multi-pass membrane protein</topology>
    </subcellularLocation>
</comment>
<feature type="transmembrane region" description="Helical" evidence="7">
    <location>
        <begin position="368"/>
        <end position="391"/>
    </location>
</feature>
<dbReference type="GO" id="GO:0005886">
    <property type="term" value="C:plasma membrane"/>
    <property type="evidence" value="ECO:0007669"/>
    <property type="project" value="UniProtKB-SubCell"/>
</dbReference>
<evidence type="ECO:0000256" key="1">
    <source>
        <dbReference type="ARBA" id="ARBA00004651"/>
    </source>
</evidence>
<dbReference type="Pfam" id="PF02687">
    <property type="entry name" value="FtsX"/>
    <property type="match status" value="2"/>
</dbReference>
<dbReference type="InterPro" id="IPR050250">
    <property type="entry name" value="Macrolide_Exporter_MacB"/>
</dbReference>
<evidence type="ECO:0000256" key="6">
    <source>
        <dbReference type="ARBA" id="ARBA00038076"/>
    </source>
</evidence>
<feature type="transmembrane region" description="Helical" evidence="7">
    <location>
        <begin position="771"/>
        <end position="792"/>
    </location>
</feature>
<feature type="domain" description="MacB-like periplasmic core" evidence="9">
    <location>
        <begin position="451"/>
        <end position="642"/>
    </location>
</feature>
<dbReference type="InterPro" id="IPR017800">
    <property type="entry name" value="ADOP"/>
</dbReference>
<feature type="domain" description="ABC3 transporter permease C-terminal" evidence="8">
    <location>
        <begin position="687"/>
        <end position="800"/>
    </location>
</feature>
<evidence type="ECO:0000256" key="3">
    <source>
        <dbReference type="ARBA" id="ARBA00022692"/>
    </source>
</evidence>
<organism evidence="10">
    <name type="scientific">Solibacter usitatus (strain Ellin6076)</name>
    <dbReference type="NCBI Taxonomy" id="234267"/>
    <lineage>
        <taxon>Bacteria</taxon>
        <taxon>Pseudomonadati</taxon>
        <taxon>Acidobacteriota</taxon>
        <taxon>Terriglobia</taxon>
        <taxon>Bryobacterales</taxon>
        <taxon>Solibacteraceae</taxon>
        <taxon>Candidatus Solibacter</taxon>
    </lineage>
</organism>
<dbReference type="KEGG" id="sus:Acid_1824"/>
<comment type="similarity">
    <text evidence="6">Belongs to the ABC-4 integral membrane protein family.</text>
</comment>
<feature type="transmembrane region" description="Helical" evidence="7">
    <location>
        <begin position="327"/>
        <end position="348"/>
    </location>
</feature>
<dbReference type="GO" id="GO:0022857">
    <property type="term" value="F:transmembrane transporter activity"/>
    <property type="evidence" value="ECO:0007669"/>
    <property type="project" value="TreeGrafter"/>
</dbReference>
<dbReference type="EMBL" id="CP000473">
    <property type="protein sequence ID" value="ABJ82814.1"/>
    <property type="molecule type" value="Genomic_DNA"/>
</dbReference>
<evidence type="ECO:0008006" key="11">
    <source>
        <dbReference type="Google" id="ProtNLM"/>
    </source>
</evidence>
<dbReference type="PANTHER" id="PTHR30572:SF4">
    <property type="entry name" value="ABC TRANSPORTER PERMEASE YTRF"/>
    <property type="match status" value="1"/>
</dbReference>
<sequence precursor="true">MSLAGNLKFTLRILRRNPALAISAILATGLGIGATSAMFSIADGILLHPLPFPKSDRLVNVWETAAARNIPRMVVAPGNYYDWRAQSHSFSALGAFQQSTFNLATGDAEPERLLGAIADPGFFAALGVAPLLGRVCTEAENLPGGNAVVILSYALWQQRFGADRGILGRTLELNGRTRTVIGVMPQGFDFPAQSTIWSPLELDPPTMARRDFHRLRVIGRLKDGVSLEQARANFQTIAAGLAAQYPDFNAGETTTLNPMLEDLVGTVRPALLVLLGAVVAVLLIACANVANLLLAKASGRQREIAIRTSMGASRGAILGQMLTESTVLAVLGGITGLVLAKLALRGLISLAPASIPRLAEITLNGRVVGLGLALSLATGILFGLAPAWFAARVNVNGMLKEGMRGSSARNPLRSVLVAAQVAIALVLLSGAGLLIRSFYEVASVDAGFQPEHMMTMQLAPAITRYRGHPELQIQLARGILEKVSAIRGVRSAAVSTAVPLLGTPNYIMRFEGRAPVTPSQSPLTSYFGVTPAFFETMGMRLLRGRLLNARDVQGAPLVVVVNQTLVDRYFPKQDPIGKRLEIGFSDPPNWREIVGVVADVKTAGLDQQTPVQVYTAYLQTPSFPSSMISPITVMTRTEGDPGLLGAAMHAAILAVDRSQPVYAIQPMTDIVAQSIAQRRLSLILLAFFAASAMLLAAIGVYGVMSFVVAQRTSEIGIRMALGAQAGQVAWHVQRQGMTLVIAGLVIGTAGALVLTRYLSTLLFRVNPRDPVILGTAAMSLVAVSIVACWLPARRASRVDPLTALRNE</sequence>
<evidence type="ECO:0000259" key="8">
    <source>
        <dbReference type="Pfam" id="PF02687"/>
    </source>
</evidence>
<keyword evidence="2" id="KW-1003">Cell membrane</keyword>
<gene>
    <name evidence="10" type="ordered locus">Acid_1824</name>
</gene>
<dbReference type="OrthoDB" id="127329at2"/>
<dbReference type="AlphaFoldDB" id="Q027J3"/>